<gene>
    <name evidence="2" type="ORF">HWI92_06265</name>
</gene>
<dbReference type="PANTHER" id="PTHR43143:SF1">
    <property type="entry name" value="SERINE_THREONINE-PROTEIN PHOSPHATASE CPPED1"/>
    <property type="match status" value="1"/>
</dbReference>
<evidence type="ECO:0000313" key="2">
    <source>
        <dbReference type="EMBL" id="QRR04073.1"/>
    </source>
</evidence>
<keyword evidence="3" id="KW-1185">Reference proteome</keyword>
<dbReference type="Pfam" id="PF00149">
    <property type="entry name" value="Metallophos"/>
    <property type="match status" value="1"/>
</dbReference>
<dbReference type="EMBL" id="CP056775">
    <property type="protein sequence ID" value="QRR04073.1"/>
    <property type="molecule type" value="Genomic_DNA"/>
</dbReference>
<protein>
    <submittedName>
        <fullName evidence="2">Metallophosphoesterase</fullName>
    </submittedName>
</protein>
<accession>A0ABX7IE29</accession>
<dbReference type="SUPFAM" id="SSF56300">
    <property type="entry name" value="Metallo-dependent phosphatases"/>
    <property type="match status" value="1"/>
</dbReference>
<dbReference type="Gene3D" id="3.60.21.10">
    <property type="match status" value="1"/>
</dbReference>
<dbReference type="PANTHER" id="PTHR43143">
    <property type="entry name" value="METALLOPHOSPHOESTERASE, CALCINEURIN SUPERFAMILY"/>
    <property type="match status" value="1"/>
</dbReference>
<dbReference type="InterPro" id="IPR029052">
    <property type="entry name" value="Metallo-depent_PP-like"/>
</dbReference>
<proteinExistence type="predicted"/>
<feature type="domain" description="Calcineurin-like phosphoesterase" evidence="1">
    <location>
        <begin position="59"/>
        <end position="230"/>
    </location>
</feature>
<organism evidence="2 3">
    <name type="scientific">Dyadobacter sandarakinus</name>
    <dbReference type="NCBI Taxonomy" id="2747268"/>
    <lineage>
        <taxon>Bacteria</taxon>
        <taxon>Pseudomonadati</taxon>
        <taxon>Bacteroidota</taxon>
        <taxon>Cytophagia</taxon>
        <taxon>Cytophagales</taxon>
        <taxon>Spirosomataceae</taxon>
        <taxon>Dyadobacter</taxon>
    </lineage>
</organism>
<evidence type="ECO:0000259" key="1">
    <source>
        <dbReference type="Pfam" id="PF00149"/>
    </source>
</evidence>
<dbReference type="InterPro" id="IPR004843">
    <property type="entry name" value="Calcineurin-like_PHP"/>
</dbReference>
<name>A0ABX7IE29_9BACT</name>
<dbReference type="InterPro" id="IPR051918">
    <property type="entry name" value="STPP_CPPED1"/>
</dbReference>
<reference evidence="2 3" key="1">
    <citation type="submission" date="2020-06" db="EMBL/GenBank/DDBJ databases">
        <title>Dyadobacter sandarakinus sp. nov., isolated from the soil of the Arctic Yellow River Station.</title>
        <authorList>
            <person name="Zhang Y."/>
            <person name="Peng F."/>
        </authorList>
    </citation>
    <scope>NUCLEOTIDE SEQUENCE [LARGE SCALE GENOMIC DNA]</scope>
    <source>
        <strain evidence="2 3">Q3-56</strain>
    </source>
</reference>
<sequence>MRNVLRISPFLLVLIAPLLLSCDDLFQYNPNQLVFGHDERDINFHNIEKILELPEQDTLKFILMGDTQRWYDETEDFVKSANNQPGVSFVIHAGDISDFGLTAEFKWVHEIMTRLKYPYVTAMGNHDKIANGLAAYRKMYGPPDYSFEFSGHKFIFVNTNSREYAFDGTVPDVNWLRGQVADNPGNKDAIVIAHIPPYAADFDPNLEQTYAKILGDDPNVKMSLYGHNHSFSDGEYYNDGVHYFVTTTVGARGYMLVTVWKGGYDVQRVEF</sequence>
<evidence type="ECO:0000313" key="3">
    <source>
        <dbReference type="Proteomes" id="UP000612680"/>
    </source>
</evidence>
<dbReference type="PROSITE" id="PS51257">
    <property type="entry name" value="PROKAR_LIPOPROTEIN"/>
    <property type="match status" value="1"/>
</dbReference>
<dbReference type="Proteomes" id="UP000612680">
    <property type="component" value="Chromosome"/>
</dbReference>